<evidence type="ECO:0000259" key="3">
    <source>
        <dbReference type="Pfam" id="PF25023"/>
    </source>
</evidence>
<dbReference type="Pfam" id="PF05593">
    <property type="entry name" value="RHS_repeat"/>
    <property type="match status" value="1"/>
</dbReference>
<proteinExistence type="predicted"/>
<keyword evidence="1" id="KW-0677">Repeat</keyword>
<sequence>MVDINGLESQTYMEQDNRLRREIQYLLLKDASYPLQGLKMNYKYATYNKDASMLARGVVRQYQDDYAISYVSYHPVTSVTFSYMPMNPSPIGSSVIETSYNIHYQMQNPEIWKTHKSNIARLSNVPNRNGDKIVSKQQPTGQPGLEIEKRYQLNPKNIHVLSLIKQKAEQVSSVVNDGNKQYSYVPVTYSSFKYLNNNTDPTYQYSFADPQGASVNQSVYDYLLHNSTQRPSESEISKYANQLYREYNEYGDVTLEKDTQGNVKTWEYYLYDNQVAPKLRLLTDSVTLAYDNSAHKRTETYTYNSDYLLSTATSIDSYPGSPYTDKIVRTYTYQNKLLTKVKEDSFGAEQKTKTQTVSSYDQYGLFPTAVVVSTQLGAGQSETSLSTTYQYDKLSHLIGQSYPDGSQAEYSYDLLGRVTRDIFVASNGERRQVTYQYDDARRKITQNLPDGTQMVTVYTPFGDVEYQAQIGTNGQERPLLYNTFMIDGKHLDKSYPYALSARKITYTYHADGSIYSMTNPIGTTLYGRTNVSSDGSRYLPESVSVVKQPNGLEQYVITDRYGNQVKSISKTGDAQQEITVTTNYDAFGNPSQKTERSQSGDRRTWEYQYDMRGRPIYILDPESNQYLYEYDSLGNLVSVSENNTQTTRYAYNSLSWLLREEYLPSRKEETYAYDVSGNLQQYIDKAGNRHDYGYTPFYDLASVTTKNAAGSTTNRETREYKPNTALLSKQTNSNGTGTTNTRELSYTYDPFQRLATQKTFNRTYEFRYTDHDDLMDQFIYPDNTTVSYSYDASGRLSRVSSSLTGSISYDYNTTRSGETVTANYPNGTDTERKYNSFGQIDRLVHRNNGSSIWSESNHYNLGNVVSINRNGTTLAYDYDKIDRLKKETIPGSSNQYTYDSRGNRQTYDGPLPEDIANVTYTFDERNRLRSLSNETTSDRIDYTYYADGLRATKKENSSETKYVYVNGVVVEELDGSNQVKAQNVWGNELLFRKDFATNQKGYYGFNSHGDVVSITDNAGNVVNQYDYDSWGNVTARVDGMSNPFLYSGEMYDEKAGLYYLRARYYYPSIGRFISEDTYKGQVDNPLSLNRYTYTHNNPLKYIDPSGHDVEIGGSSINGTGDVLLDEKKREALLNIYREYGLDAVPKMYRDEIQIFSGDAFPGAAGIRIVKTGKAVITAVNGIKVAKQAVEYGKLKSLGNGAWQSSQGLIYEQGSIHGNRIQHVLAHAGPDPTKPLHTVFNVAKNDILPLVDEAWSLRGSVTPFVQNNGREVFNIPMGRVIGTNGEQIIRIVVEHGTSKIVSAFPVR</sequence>
<dbReference type="EMBL" id="RHHR01000031">
    <property type="protein sequence ID" value="RNB70857.1"/>
    <property type="molecule type" value="Genomic_DNA"/>
</dbReference>
<keyword evidence="5" id="KW-1185">Reference proteome</keyword>
<dbReference type="Pfam" id="PF25023">
    <property type="entry name" value="TEN_YD-shell"/>
    <property type="match status" value="1"/>
</dbReference>
<comment type="caution">
    <text evidence="4">The sequence shown here is derived from an EMBL/GenBank/DDBJ whole genome shotgun (WGS) entry which is preliminary data.</text>
</comment>
<dbReference type="InterPro" id="IPR006530">
    <property type="entry name" value="YD"/>
</dbReference>
<dbReference type="InterPro" id="IPR056823">
    <property type="entry name" value="TEN-like_YD-shell"/>
</dbReference>
<dbReference type="PANTHER" id="PTHR32305:SF15">
    <property type="entry name" value="PROTEIN RHSA-RELATED"/>
    <property type="match status" value="1"/>
</dbReference>
<evidence type="ECO:0000256" key="2">
    <source>
        <dbReference type="SAM" id="MobiDB-lite"/>
    </source>
</evidence>
<evidence type="ECO:0000313" key="5">
    <source>
        <dbReference type="Proteomes" id="UP000282028"/>
    </source>
</evidence>
<dbReference type="InterPro" id="IPR050708">
    <property type="entry name" value="T6SS_VgrG/RHS"/>
</dbReference>
<dbReference type="Proteomes" id="UP000282028">
    <property type="component" value="Unassembled WGS sequence"/>
</dbReference>
<feature type="domain" description="Teneurin-like YD-shell" evidence="3">
    <location>
        <begin position="829"/>
        <end position="1098"/>
    </location>
</feature>
<gene>
    <name evidence="4" type="ORF">EDM52_16540</name>
</gene>
<dbReference type="PANTHER" id="PTHR32305">
    <property type="match status" value="1"/>
</dbReference>
<evidence type="ECO:0000313" key="4">
    <source>
        <dbReference type="EMBL" id="RNB70857.1"/>
    </source>
</evidence>
<dbReference type="InterPro" id="IPR022385">
    <property type="entry name" value="Rhs_assc_core"/>
</dbReference>
<evidence type="ECO:0000256" key="1">
    <source>
        <dbReference type="ARBA" id="ARBA00022737"/>
    </source>
</evidence>
<name>A0A3M8C650_9BACL</name>
<dbReference type="NCBIfam" id="TIGR01643">
    <property type="entry name" value="YD_repeat_2x"/>
    <property type="match status" value="1"/>
</dbReference>
<feature type="compositionally biased region" description="Polar residues" evidence="2">
    <location>
        <begin position="890"/>
        <end position="906"/>
    </location>
</feature>
<accession>A0A3M8C650</accession>
<dbReference type="Gene3D" id="2.180.10.10">
    <property type="entry name" value="RHS repeat-associated core"/>
    <property type="match status" value="2"/>
</dbReference>
<organism evidence="4 5">
    <name type="scientific">Brevibacillus invocatus</name>
    <dbReference type="NCBI Taxonomy" id="173959"/>
    <lineage>
        <taxon>Bacteria</taxon>
        <taxon>Bacillati</taxon>
        <taxon>Bacillota</taxon>
        <taxon>Bacilli</taxon>
        <taxon>Bacillales</taxon>
        <taxon>Paenibacillaceae</taxon>
        <taxon>Brevibacillus</taxon>
    </lineage>
</organism>
<dbReference type="RefSeq" id="WP_122910076.1">
    <property type="nucleotide sequence ID" value="NZ_RHHR01000031.1"/>
</dbReference>
<reference evidence="4 5" key="1">
    <citation type="submission" date="2018-10" db="EMBL/GenBank/DDBJ databases">
        <title>Phylogenomics of Brevibacillus.</title>
        <authorList>
            <person name="Dunlap C."/>
        </authorList>
    </citation>
    <scope>NUCLEOTIDE SEQUENCE [LARGE SCALE GENOMIC DNA]</scope>
    <source>
        <strain evidence="4 5">JCM 12215</strain>
    </source>
</reference>
<dbReference type="OrthoDB" id="41445at2"/>
<feature type="region of interest" description="Disordered" evidence="2">
    <location>
        <begin position="890"/>
        <end position="912"/>
    </location>
</feature>
<dbReference type="InterPro" id="IPR031325">
    <property type="entry name" value="RHS_repeat"/>
</dbReference>
<protein>
    <recommendedName>
        <fullName evidence="3">Teneurin-like YD-shell domain-containing protein</fullName>
    </recommendedName>
</protein>
<dbReference type="NCBIfam" id="TIGR03696">
    <property type="entry name" value="Rhs_assc_core"/>
    <property type="match status" value="1"/>
</dbReference>